<keyword evidence="12" id="KW-1185">Reference proteome</keyword>
<accession>A0A2K8NUX1</accession>
<dbReference type="KEGG" id="efr:EFREU_v1c05400"/>
<dbReference type="RefSeq" id="WP_134163648.1">
    <property type="nucleotide sequence ID" value="NZ_CP024962.1"/>
</dbReference>
<dbReference type="AlphaFoldDB" id="A0A2K8NUX1"/>
<feature type="transmembrane region" description="Helical" evidence="10">
    <location>
        <begin position="127"/>
        <end position="151"/>
    </location>
</feature>
<comment type="similarity">
    <text evidence="9">Belongs to the binding-protein-dependent transport system permease family. OppBC subfamily.</text>
</comment>
<dbReference type="NCBIfam" id="NF043080">
    <property type="entry name" value="MMSYN1_0166"/>
    <property type="match status" value="1"/>
</dbReference>
<dbReference type="InterPro" id="IPR054864">
    <property type="entry name" value="OppC_permease"/>
</dbReference>
<dbReference type="GO" id="GO:0005886">
    <property type="term" value="C:plasma membrane"/>
    <property type="evidence" value="ECO:0007669"/>
    <property type="project" value="UniProtKB-SubCell"/>
</dbReference>
<dbReference type="GO" id="GO:0055085">
    <property type="term" value="P:transmembrane transport"/>
    <property type="evidence" value="ECO:0007669"/>
    <property type="project" value="InterPro"/>
</dbReference>
<keyword evidence="4 10" id="KW-0812">Transmembrane</keyword>
<evidence type="ECO:0000256" key="8">
    <source>
        <dbReference type="ARBA" id="ARBA00023136"/>
    </source>
</evidence>
<dbReference type="InterPro" id="IPR035906">
    <property type="entry name" value="MetI-like_sf"/>
</dbReference>
<keyword evidence="8 10" id="KW-0472">Membrane</keyword>
<feature type="transmembrane region" description="Helical" evidence="10">
    <location>
        <begin position="235"/>
        <end position="255"/>
    </location>
</feature>
<evidence type="ECO:0000256" key="1">
    <source>
        <dbReference type="ARBA" id="ARBA00004651"/>
    </source>
</evidence>
<dbReference type="PROSITE" id="PS50928">
    <property type="entry name" value="ABC_TM1"/>
    <property type="match status" value="1"/>
</dbReference>
<dbReference type="Gene3D" id="1.10.3720.10">
    <property type="entry name" value="MetI-like"/>
    <property type="match status" value="1"/>
</dbReference>
<evidence type="ECO:0000256" key="6">
    <source>
        <dbReference type="ARBA" id="ARBA00022927"/>
    </source>
</evidence>
<dbReference type="OrthoDB" id="9797472at2"/>
<dbReference type="PANTHER" id="PTHR43386:SF24">
    <property type="entry name" value="OLIGOPEPTIDE TRANSPORT SYSTEM PERMEASE PROTEIN AMID"/>
    <property type="match status" value="1"/>
</dbReference>
<keyword evidence="3" id="KW-1003">Cell membrane</keyword>
<evidence type="ECO:0000256" key="10">
    <source>
        <dbReference type="RuleBase" id="RU363032"/>
    </source>
</evidence>
<keyword evidence="7 10" id="KW-1133">Transmembrane helix</keyword>
<feature type="transmembrane region" description="Helical" evidence="10">
    <location>
        <begin position="296"/>
        <end position="319"/>
    </location>
</feature>
<protein>
    <submittedName>
        <fullName evidence="11">Oligopeptide ABC transporter permease</fullName>
    </submittedName>
</protein>
<evidence type="ECO:0000313" key="12">
    <source>
        <dbReference type="Proteomes" id="UP000232222"/>
    </source>
</evidence>
<dbReference type="GO" id="GO:0015031">
    <property type="term" value="P:protein transport"/>
    <property type="evidence" value="ECO:0007669"/>
    <property type="project" value="UniProtKB-KW"/>
</dbReference>
<comment type="subcellular location">
    <subcellularLocation>
        <location evidence="1 10">Cell membrane</location>
        <topology evidence="1 10">Multi-pass membrane protein</topology>
    </subcellularLocation>
</comment>
<evidence type="ECO:0000313" key="11">
    <source>
        <dbReference type="EMBL" id="ATZ16561.1"/>
    </source>
</evidence>
<evidence type="ECO:0000256" key="9">
    <source>
        <dbReference type="ARBA" id="ARBA00024202"/>
    </source>
</evidence>
<evidence type="ECO:0000256" key="7">
    <source>
        <dbReference type="ARBA" id="ARBA00022989"/>
    </source>
</evidence>
<feature type="transmembrane region" description="Helical" evidence="10">
    <location>
        <begin position="171"/>
        <end position="198"/>
    </location>
</feature>
<feature type="transmembrane region" description="Helical" evidence="10">
    <location>
        <begin position="62"/>
        <end position="83"/>
    </location>
</feature>
<dbReference type="EMBL" id="CP024962">
    <property type="protein sequence ID" value="ATZ16561.1"/>
    <property type="molecule type" value="Genomic_DNA"/>
</dbReference>
<dbReference type="Proteomes" id="UP000232222">
    <property type="component" value="Chromosome"/>
</dbReference>
<keyword evidence="5" id="KW-0571">Peptide transport</keyword>
<evidence type="ECO:0000256" key="2">
    <source>
        <dbReference type="ARBA" id="ARBA00022448"/>
    </source>
</evidence>
<keyword evidence="6" id="KW-0653">Protein transport</keyword>
<proteinExistence type="inferred from homology"/>
<organism evidence="11 12">
    <name type="scientific">Entomoplasma freundtii</name>
    <dbReference type="NCBI Taxonomy" id="74700"/>
    <lineage>
        <taxon>Bacteria</taxon>
        <taxon>Bacillati</taxon>
        <taxon>Mycoplasmatota</taxon>
        <taxon>Mollicutes</taxon>
        <taxon>Entomoplasmatales</taxon>
        <taxon>Entomoplasmataceae</taxon>
        <taxon>Entomoplasma</taxon>
    </lineage>
</organism>
<sequence length="328" mass="36362">MSNHQNKNTNTSPLVAKNNLAVSEIDSSLFEVVGIRKSESEQLASKPYSYWKAVAKLLFTNWTFIICATLLVIIIALSIIVPWGKQAVPTNRPGVGPAAPSKGHIFGLGMFGEDFWIEMWLGIRTTLILAFTLAFIQLAIGVLLGSIWGYFRQTDIFFIQLTNFLTLVPQLILLLFIIFVFNVGFWPIVLGVSLQAWISIASTVRVQIMLVKNTDYNVASLTLGSSSTRIIHKNILPKILPGIVQAGIFAIPNAISVDATLTFLNFGFVDGVKKTSLGKILNNIMPDTDWQVFPHLLIIPIIFISMISIIFFLVAKVFADSLDPKNHR</sequence>
<keyword evidence="2 10" id="KW-0813">Transport</keyword>
<name>A0A2K8NUX1_9MOLU</name>
<dbReference type="PANTHER" id="PTHR43386">
    <property type="entry name" value="OLIGOPEPTIDE TRANSPORT SYSTEM PERMEASE PROTEIN APPC"/>
    <property type="match status" value="1"/>
</dbReference>
<dbReference type="CDD" id="cd06261">
    <property type="entry name" value="TM_PBP2"/>
    <property type="match status" value="1"/>
</dbReference>
<evidence type="ECO:0000256" key="5">
    <source>
        <dbReference type="ARBA" id="ARBA00022856"/>
    </source>
</evidence>
<evidence type="ECO:0000256" key="3">
    <source>
        <dbReference type="ARBA" id="ARBA00022475"/>
    </source>
</evidence>
<dbReference type="GO" id="GO:0015833">
    <property type="term" value="P:peptide transport"/>
    <property type="evidence" value="ECO:0007669"/>
    <property type="project" value="UniProtKB-KW"/>
</dbReference>
<gene>
    <name evidence="11" type="primary">oppC</name>
    <name evidence="11" type="ORF">EFREU_v1c05400</name>
</gene>
<dbReference type="InterPro" id="IPR050366">
    <property type="entry name" value="BP-dependent_transpt_permease"/>
</dbReference>
<reference evidence="11 12" key="1">
    <citation type="submission" date="2017-11" db="EMBL/GenBank/DDBJ databases">
        <title>Genome sequence of Entomoplasma freundtii BARC 318 (ATCC 51999).</title>
        <authorList>
            <person name="Lo W.-S."/>
            <person name="Gasparich G.E."/>
            <person name="Kuo C.-H."/>
        </authorList>
    </citation>
    <scope>NUCLEOTIDE SEQUENCE [LARGE SCALE GENOMIC DNA]</scope>
    <source>
        <strain evidence="11 12">BARC 318</strain>
    </source>
</reference>
<dbReference type="InterPro" id="IPR000515">
    <property type="entry name" value="MetI-like"/>
</dbReference>
<dbReference type="SUPFAM" id="SSF161098">
    <property type="entry name" value="MetI-like"/>
    <property type="match status" value="1"/>
</dbReference>
<dbReference type="Pfam" id="PF00528">
    <property type="entry name" value="BPD_transp_1"/>
    <property type="match status" value="1"/>
</dbReference>
<evidence type="ECO:0000256" key="4">
    <source>
        <dbReference type="ARBA" id="ARBA00022692"/>
    </source>
</evidence>